<comment type="caution">
    <text evidence="1">The sequence shown here is derived from an EMBL/GenBank/DDBJ whole genome shotgun (WGS) entry which is preliminary data.</text>
</comment>
<dbReference type="Proteomes" id="UP000297613">
    <property type="component" value="Unassembled WGS sequence"/>
</dbReference>
<dbReference type="AlphaFoldDB" id="A0A6N4R0P7"/>
<evidence type="ECO:0000313" key="2">
    <source>
        <dbReference type="Proteomes" id="UP000297613"/>
    </source>
</evidence>
<organism evidence="1 2">
    <name type="scientific">Leptospira yasudae</name>
    <dbReference type="NCBI Taxonomy" id="2202201"/>
    <lineage>
        <taxon>Bacteria</taxon>
        <taxon>Pseudomonadati</taxon>
        <taxon>Spirochaetota</taxon>
        <taxon>Spirochaetia</taxon>
        <taxon>Leptospirales</taxon>
        <taxon>Leptospiraceae</taxon>
        <taxon>Leptospira</taxon>
    </lineage>
</organism>
<name>A0A6N4R0P7_9LEPT</name>
<protein>
    <submittedName>
        <fullName evidence="1">Uncharacterized protein</fullName>
    </submittedName>
</protein>
<gene>
    <name evidence="1" type="ORF">EHQ83_03605</name>
</gene>
<sequence length="188" mass="22038">MKNILKEYEYIWGEDPQSILTNYSYQTEVTQKLDNLNIEEFNRESLYEIILWKLDRSVDISSEFIQELKFIATIKAREHFKAHALLEKLLRISGIALPMASTILRFLNPKVFQIIDDRAFRVVFPTGTKKYPTKPSPLNDSYIENSIKIYFEYLDTLHSLCSERLPFHLADRILYQLDIALGNKIGSK</sequence>
<proteinExistence type="predicted"/>
<reference evidence="1 2" key="1">
    <citation type="journal article" date="2019" name="PLoS Negl. Trop. Dis.">
        <title>Revisiting the worldwide diversity of Leptospira species in the environment.</title>
        <authorList>
            <person name="Vincent A.T."/>
            <person name="Schiettekatte O."/>
            <person name="Bourhy P."/>
            <person name="Veyrier F.J."/>
            <person name="Picardeau M."/>
        </authorList>
    </citation>
    <scope>NUCLEOTIDE SEQUENCE [LARGE SCALE GENOMIC DNA]</scope>
    <source>
        <strain evidence="1 2">201702445</strain>
    </source>
</reference>
<dbReference type="RefSeq" id="WP_135570588.1">
    <property type="nucleotide sequence ID" value="NZ_RQGK01000025.1"/>
</dbReference>
<accession>A0A6N4R0P7</accession>
<evidence type="ECO:0000313" key="1">
    <source>
        <dbReference type="EMBL" id="TGL88050.1"/>
    </source>
</evidence>
<dbReference type="EMBL" id="RQGM01000012">
    <property type="protein sequence ID" value="TGL88050.1"/>
    <property type="molecule type" value="Genomic_DNA"/>
</dbReference>